<feature type="repeat" description="TPR" evidence="1">
    <location>
        <begin position="82"/>
        <end position="115"/>
    </location>
</feature>
<dbReference type="RefSeq" id="WP_348267219.1">
    <property type="nucleotide sequence ID" value="NZ_CP121194.1"/>
</dbReference>
<dbReference type="EMBL" id="CP121195">
    <property type="protein sequence ID" value="XBH13098.1"/>
    <property type="molecule type" value="Genomic_DNA"/>
</dbReference>
<dbReference type="Pfam" id="PF13432">
    <property type="entry name" value="TPR_16"/>
    <property type="match status" value="5"/>
</dbReference>
<accession>A0AAU7CVM6</accession>
<feature type="repeat" description="TPR" evidence="1">
    <location>
        <begin position="315"/>
        <end position="348"/>
    </location>
</feature>
<dbReference type="SMART" id="SM00028">
    <property type="entry name" value="TPR"/>
    <property type="match status" value="8"/>
</dbReference>
<reference evidence="3" key="1">
    <citation type="submission" date="2023-03" db="EMBL/GenBank/DDBJ databases">
        <title>Edaphobacter sp.</title>
        <authorList>
            <person name="Huber K.J."/>
            <person name="Papendorf J."/>
            <person name="Pilke C."/>
            <person name="Bunk B."/>
            <person name="Sproeer C."/>
            <person name="Pester M."/>
        </authorList>
    </citation>
    <scope>NUCLEOTIDE SEQUENCE</scope>
    <source>
        <strain evidence="3">DSM 109919</strain>
        <strain evidence="4">DSM 109920</strain>
    </source>
</reference>
<feature type="signal peptide" evidence="2">
    <location>
        <begin position="1"/>
        <end position="33"/>
    </location>
</feature>
<feature type="repeat" description="TPR" evidence="1">
    <location>
        <begin position="247"/>
        <end position="280"/>
    </location>
</feature>
<evidence type="ECO:0000256" key="1">
    <source>
        <dbReference type="PROSITE-ProRule" id="PRU00339"/>
    </source>
</evidence>
<dbReference type="SUPFAM" id="SSF48452">
    <property type="entry name" value="TPR-like"/>
    <property type="match status" value="2"/>
</dbReference>
<dbReference type="PROSITE" id="PS50293">
    <property type="entry name" value="TPR_REGION"/>
    <property type="match status" value="1"/>
</dbReference>
<dbReference type="KEGG" id="epl:P4G45_14645"/>
<dbReference type="InterPro" id="IPR011990">
    <property type="entry name" value="TPR-like_helical_dom_sf"/>
</dbReference>
<keyword evidence="2" id="KW-0732">Signal</keyword>
<feature type="repeat" description="TPR" evidence="1">
    <location>
        <begin position="213"/>
        <end position="246"/>
    </location>
</feature>
<evidence type="ECO:0000313" key="4">
    <source>
        <dbReference type="EMBL" id="XBH13098.1"/>
    </source>
</evidence>
<name>A0AAU7CVM6_9BACT</name>
<feature type="repeat" description="TPR" evidence="1">
    <location>
        <begin position="150"/>
        <end position="183"/>
    </location>
</feature>
<organism evidence="3">
    <name type="scientific">Edaphobacter paludis</name>
    <dbReference type="NCBI Taxonomy" id="3035702"/>
    <lineage>
        <taxon>Bacteria</taxon>
        <taxon>Pseudomonadati</taxon>
        <taxon>Acidobacteriota</taxon>
        <taxon>Terriglobia</taxon>
        <taxon>Terriglobales</taxon>
        <taxon>Acidobacteriaceae</taxon>
        <taxon>Edaphobacter</taxon>
    </lineage>
</organism>
<dbReference type="PROSITE" id="PS50005">
    <property type="entry name" value="TPR"/>
    <property type="match status" value="5"/>
</dbReference>
<evidence type="ECO:0000256" key="2">
    <source>
        <dbReference type="SAM" id="SignalP"/>
    </source>
</evidence>
<accession>A0AAU7D787</accession>
<gene>
    <name evidence="3" type="ORF">P4G45_14645</name>
    <name evidence="4" type="ORF">P8936_15600</name>
</gene>
<sequence length="391" mass="42692">MSKSMMPPPFRSKTGSAFSVLFFLLAASSLLPAQSNNNQDGGKGDAQAMHLMQLGAGAMQQGNTAEAERYFTKATAAAPQMADAFLDLGLVQLREGRPDVAEKALAKAIALNPKLPGAHMFLGIAKYQMHEVDSASADLREELRLQPQDVEALTWLGIVELGAGNADKATEPLDRAAALSPNDPNILYLRGRAHSLIAEESYQALYRLDPDSWRVHKALGESYSASGQPEKAVAEFLKAVGKEPTNSDLYESLGDEYQKLSRFDDAMKAYEQEVKLDPNNGIALYNLGKIDVERGDPQAGISLLQQAISVHSSPAPSDFYLGLGLSKVGKNEEAAEWLEKSLQSDPSEFIKQSTYYELVRVYQKLGRRQDSQRALDELKKLKSASTVTNQP</sequence>
<dbReference type="PANTHER" id="PTHR12558">
    <property type="entry name" value="CELL DIVISION CYCLE 16,23,27"/>
    <property type="match status" value="1"/>
</dbReference>
<dbReference type="PANTHER" id="PTHR12558:SF13">
    <property type="entry name" value="CELL DIVISION CYCLE PROTEIN 27 HOMOLOG"/>
    <property type="match status" value="1"/>
</dbReference>
<keyword evidence="1" id="KW-0802">TPR repeat</keyword>
<dbReference type="AlphaFoldDB" id="A0AAU7CVM6"/>
<feature type="chain" id="PRO_5043288672" evidence="2">
    <location>
        <begin position="34"/>
        <end position="391"/>
    </location>
</feature>
<protein>
    <submittedName>
        <fullName evidence="3">Tetratricopeptide repeat protein</fullName>
    </submittedName>
</protein>
<evidence type="ECO:0000313" key="3">
    <source>
        <dbReference type="EMBL" id="XBH09712.1"/>
    </source>
</evidence>
<proteinExistence type="predicted"/>
<dbReference type="Gene3D" id="1.25.40.10">
    <property type="entry name" value="Tetratricopeptide repeat domain"/>
    <property type="match status" value="2"/>
</dbReference>
<dbReference type="InterPro" id="IPR019734">
    <property type="entry name" value="TPR_rpt"/>
</dbReference>
<dbReference type="EMBL" id="CP121194">
    <property type="protein sequence ID" value="XBH09712.1"/>
    <property type="molecule type" value="Genomic_DNA"/>
</dbReference>